<name>A0A4C1UIU9_EUMVA</name>
<evidence type="ECO:0000313" key="2">
    <source>
        <dbReference type="Proteomes" id="UP000299102"/>
    </source>
</evidence>
<organism evidence="1 2">
    <name type="scientific">Eumeta variegata</name>
    <name type="common">Bagworm moth</name>
    <name type="synonym">Eumeta japonica</name>
    <dbReference type="NCBI Taxonomy" id="151549"/>
    <lineage>
        <taxon>Eukaryota</taxon>
        <taxon>Metazoa</taxon>
        <taxon>Ecdysozoa</taxon>
        <taxon>Arthropoda</taxon>
        <taxon>Hexapoda</taxon>
        <taxon>Insecta</taxon>
        <taxon>Pterygota</taxon>
        <taxon>Neoptera</taxon>
        <taxon>Endopterygota</taxon>
        <taxon>Lepidoptera</taxon>
        <taxon>Glossata</taxon>
        <taxon>Ditrysia</taxon>
        <taxon>Tineoidea</taxon>
        <taxon>Psychidae</taxon>
        <taxon>Oiketicinae</taxon>
        <taxon>Eumeta</taxon>
    </lineage>
</organism>
<dbReference type="AlphaFoldDB" id="A0A4C1UIU9"/>
<accession>A0A4C1UIU9</accession>
<protein>
    <submittedName>
        <fullName evidence="1">Uncharacterized protein</fullName>
    </submittedName>
</protein>
<evidence type="ECO:0000313" key="1">
    <source>
        <dbReference type="EMBL" id="GBP26348.1"/>
    </source>
</evidence>
<keyword evidence="2" id="KW-1185">Reference proteome</keyword>
<comment type="caution">
    <text evidence="1">The sequence shown here is derived from an EMBL/GenBank/DDBJ whole genome shotgun (WGS) entry which is preliminary data.</text>
</comment>
<dbReference type="Proteomes" id="UP000299102">
    <property type="component" value="Unassembled WGS sequence"/>
</dbReference>
<dbReference type="EMBL" id="BGZK01000179">
    <property type="protein sequence ID" value="GBP26348.1"/>
    <property type="molecule type" value="Genomic_DNA"/>
</dbReference>
<proteinExistence type="predicted"/>
<gene>
    <name evidence="1" type="ORF">EVAR_95519_1</name>
</gene>
<sequence>MALCLGDHVINVVFACEERDGPARMHPLRRTQIPRLLSTDPKLTELSVPSEPELAQNPNSTEVAPALVPVPTRAIQGCSYSACVDRSTQVINLLSITRCRNVSDFQI</sequence>
<reference evidence="1 2" key="1">
    <citation type="journal article" date="2019" name="Commun. Biol.">
        <title>The bagworm genome reveals a unique fibroin gene that provides high tensile strength.</title>
        <authorList>
            <person name="Kono N."/>
            <person name="Nakamura H."/>
            <person name="Ohtoshi R."/>
            <person name="Tomita M."/>
            <person name="Numata K."/>
            <person name="Arakawa K."/>
        </authorList>
    </citation>
    <scope>NUCLEOTIDE SEQUENCE [LARGE SCALE GENOMIC DNA]</scope>
</reference>